<comment type="caution">
    <text evidence="5">The sequence shown here is derived from an EMBL/GenBank/DDBJ whole genome shotgun (WGS) entry which is preliminary data.</text>
</comment>
<dbReference type="InterPro" id="IPR050469">
    <property type="entry name" value="Diguanylate_Cyclase"/>
</dbReference>
<dbReference type="GO" id="GO:0043709">
    <property type="term" value="P:cell adhesion involved in single-species biofilm formation"/>
    <property type="evidence" value="ECO:0007669"/>
    <property type="project" value="TreeGrafter"/>
</dbReference>
<keyword evidence="3" id="KW-0175">Coiled coil</keyword>
<dbReference type="InterPro" id="IPR029787">
    <property type="entry name" value="Nucleotide_cyclase"/>
</dbReference>
<dbReference type="SUPFAM" id="SSF55073">
    <property type="entry name" value="Nucleotide cyclase"/>
    <property type="match status" value="1"/>
</dbReference>
<dbReference type="InterPro" id="IPR000160">
    <property type="entry name" value="GGDEF_dom"/>
</dbReference>
<organism evidence="5 6">
    <name type="scientific">Alginatibacterium sediminis</name>
    <dbReference type="NCBI Taxonomy" id="2164068"/>
    <lineage>
        <taxon>Bacteria</taxon>
        <taxon>Pseudomonadati</taxon>
        <taxon>Pseudomonadota</taxon>
        <taxon>Gammaproteobacteria</taxon>
        <taxon>Alteromonadales</taxon>
        <taxon>Alteromonadaceae</taxon>
        <taxon>Alginatibacterium</taxon>
    </lineage>
</organism>
<keyword evidence="6" id="KW-1185">Reference proteome</keyword>
<dbReference type="GO" id="GO:1902201">
    <property type="term" value="P:negative regulation of bacterial-type flagellum-dependent cell motility"/>
    <property type="evidence" value="ECO:0007669"/>
    <property type="project" value="TreeGrafter"/>
</dbReference>
<dbReference type="PROSITE" id="PS50887">
    <property type="entry name" value="GGDEF"/>
    <property type="match status" value="1"/>
</dbReference>
<dbReference type="NCBIfam" id="TIGR00254">
    <property type="entry name" value="GGDEF"/>
    <property type="match status" value="1"/>
</dbReference>
<dbReference type="Proteomes" id="UP000286482">
    <property type="component" value="Unassembled WGS sequence"/>
</dbReference>
<dbReference type="SMART" id="SM00267">
    <property type="entry name" value="GGDEF"/>
    <property type="match status" value="1"/>
</dbReference>
<reference evidence="5 6" key="1">
    <citation type="submission" date="2018-09" db="EMBL/GenBank/DDBJ databases">
        <authorList>
            <person name="Wang Z."/>
        </authorList>
    </citation>
    <scope>NUCLEOTIDE SEQUENCE [LARGE SCALE GENOMIC DNA]</scope>
    <source>
        <strain evidence="5 6">ALS 81</strain>
    </source>
</reference>
<evidence type="ECO:0000256" key="1">
    <source>
        <dbReference type="ARBA" id="ARBA00001946"/>
    </source>
</evidence>
<dbReference type="InterPro" id="IPR043128">
    <property type="entry name" value="Rev_trsase/Diguanyl_cyclase"/>
</dbReference>
<dbReference type="RefSeq" id="WP_120356732.1">
    <property type="nucleotide sequence ID" value="NZ_RAQO01000012.1"/>
</dbReference>
<accession>A0A420E641</accession>
<dbReference type="CDD" id="cd01949">
    <property type="entry name" value="GGDEF"/>
    <property type="match status" value="1"/>
</dbReference>
<sequence length="342" mass="39024">MAQDDFKKSAANLKKAVPLMMKHQIPTTPKNYALWYSYVEGNRPKLNQAIETLESSNSVISPSIQEGLFESHISEPLSVDHETTRINLEAMVQELSSSMLDTNTDTTQFQNKINENFAKLDRIESDPMPIEQVMALVRDFVSQAHQIQQSTSFFSDNLQQAQKEIAQLKQKLETTTVDALHDSLTGILNRRAFDKDLNNYYQIGHDKLCMILIDIDHFKAFNDEYGHLLGDQVLKAVARRLNDSVREQVRLYRFGGEEFAILVPNSTLRSARHLAESMRRAVEKLSLRDRRKNRNIDNITASFGVAAFDHKTKSPKDLIAEADKQLYEAKNLGRNRVMPIVS</sequence>
<dbReference type="Pfam" id="PF00990">
    <property type="entry name" value="GGDEF"/>
    <property type="match status" value="1"/>
</dbReference>
<dbReference type="PANTHER" id="PTHR45138:SF2">
    <property type="entry name" value="DIGUANYLATE CYCLASE VDCA"/>
    <property type="match status" value="1"/>
</dbReference>
<feature type="coiled-coil region" evidence="3">
    <location>
        <begin position="151"/>
        <end position="178"/>
    </location>
</feature>
<name>A0A420E641_9ALTE</name>
<dbReference type="EC" id="2.7.7.65" evidence="2"/>
<dbReference type="FunFam" id="3.30.70.270:FF:000001">
    <property type="entry name" value="Diguanylate cyclase domain protein"/>
    <property type="match status" value="1"/>
</dbReference>
<gene>
    <name evidence="5" type="ORF">DBZ36_19875</name>
</gene>
<evidence type="ECO:0000256" key="3">
    <source>
        <dbReference type="SAM" id="Coils"/>
    </source>
</evidence>
<evidence type="ECO:0000313" key="5">
    <source>
        <dbReference type="EMBL" id="RKF13319.1"/>
    </source>
</evidence>
<dbReference type="GO" id="GO:0005886">
    <property type="term" value="C:plasma membrane"/>
    <property type="evidence" value="ECO:0007669"/>
    <property type="project" value="TreeGrafter"/>
</dbReference>
<protein>
    <recommendedName>
        <fullName evidence="2">diguanylate cyclase</fullName>
        <ecNumber evidence="2">2.7.7.65</ecNumber>
    </recommendedName>
</protein>
<feature type="domain" description="GGDEF" evidence="4">
    <location>
        <begin position="206"/>
        <end position="342"/>
    </location>
</feature>
<comment type="cofactor">
    <cofactor evidence="1">
        <name>Mg(2+)</name>
        <dbReference type="ChEBI" id="CHEBI:18420"/>
    </cofactor>
</comment>
<proteinExistence type="predicted"/>
<evidence type="ECO:0000256" key="2">
    <source>
        <dbReference type="ARBA" id="ARBA00012528"/>
    </source>
</evidence>
<dbReference type="Gene3D" id="3.30.70.270">
    <property type="match status" value="1"/>
</dbReference>
<evidence type="ECO:0000313" key="6">
    <source>
        <dbReference type="Proteomes" id="UP000286482"/>
    </source>
</evidence>
<dbReference type="PANTHER" id="PTHR45138">
    <property type="entry name" value="REGULATORY COMPONENTS OF SENSORY TRANSDUCTION SYSTEM"/>
    <property type="match status" value="1"/>
</dbReference>
<dbReference type="AlphaFoldDB" id="A0A420E641"/>
<dbReference type="GO" id="GO:0052621">
    <property type="term" value="F:diguanylate cyclase activity"/>
    <property type="evidence" value="ECO:0007669"/>
    <property type="project" value="UniProtKB-EC"/>
</dbReference>
<dbReference type="EMBL" id="RAQO01000012">
    <property type="protein sequence ID" value="RKF13319.1"/>
    <property type="molecule type" value="Genomic_DNA"/>
</dbReference>
<evidence type="ECO:0000259" key="4">
    <source>
        <dbReference type="PROSITE" id="PS50887"/>
    </source>
</evidence>
<dbReference type="OrthoDB" id="9812260at2"/>